<feature type="binding site" evidence="5">
    <location>
        <position position="64"/>
    </location>
    <ligand>
        <name>Mg(2+)</name>
        <dbReference type="ChEBI" id="CHEBI:18420"/>
        <label>1</label>
        <note>catalytic</note>
    </ligand>
</feature>
<evidence type="ECO:0000313" key="6">
    <source>
        <dbReference type="EMBL" id="ADJ24445.1"/>
    </source>
</evidence>
<sequence>MRVAHELADISGPVILKHFRKVVPVENKAAGGAFDPVTKADRGAEKAIVQALAAKMPNDGVIGEEFGTKAGTSPYQWVIDPIDGTRSFIIGSPLWGTLIGVLRDAKPFFGLMDQPFTGERFWSGDRASYHSVGGGRPQRLKTRPCANLEDAVLASTHPDLFEGDMQIGALNRVKATARLTRYGGDCYNYCLLAAGFIDLVLETNLKPYDIVALIPIIERAGGRVTTWSGGDPASGGDIIACGDARLHEAVLTLINNA</sequence>
<dbReference type="PANTHER" id="PTHR20854:SF4">
    <property type="entry name" value="INOSITOL-1-MONOPHOSPHATASE-RELATED"/>
    <property type="match status" value="1"/>
</dbReference>
<accession>D8JTC7</accession>
<feature type="binding site" evidence="5">
    <location>
        <position position="83"/>
    </location>
    <ligand>
        <name>Mg(2+)</name>
        <dbReference type="ChEBI" id="CHEBI:18420"/>
        <label>1</label>
        <note>catalytic</note>
    </ligand>
</feature>
<comment type="cofactor">
    <cofactor evidence="1 5">
        <name>Mg(2+)</name>
        <dbReference type="ChEBI" id="CHEBI:18420"/>
    </cofactor>
</comment>
<name>D8JTC7_HYPDA</name>
<feature type="binding site" evidence="5">
    <location>
        <position position="209"/>
    </location>
    <ligand>
        <name>Mg(2+)</name>
        <dbReference type="ChEBI" id="CHEBI:18420"/>
        <label>1</label>
        <note>catalytic</note>
    </ligand>
</feature>
<dbReference type="Pfam" id="PF00459">
    <property type="entry name" value="Inositol_P"/>
    <property type="match status" value="1"/>
</dbReference>
<dbReference type="GO" id="GO:0000105">
    <property type="term" value="P:L-histidine biosynthetic process"/>
    <property type="evidence" value="ECO:0007669"/>
    <property type="project" value="UniProtKB-UniRule"/>
</dbReference>
<dbReference type="Gene3D" id="3.30.540.10">
    <property type="entry name" value="Fructose-1,6-Bisphosphatase, subunit A, domain 1"/>
    <property type="match status" value="1"/>
</dbReference>
<dbReference type="CDD" id="cd01641">
    <property type="entry name" value="Bacterial_IMPase_like_1"/>
    <property type="match status" value="1"/>
</dbReference>
<evidence type="ECO:0000256" key="4">
    <source>
        <dbReference type="NCBIfam" id="TIGR02067"/>
    </source>
</evidence>
<dbReference type="KEGG" id="hdn:Hden_2649"/>
<dbReference type="NCBIfam" id="TIGR02067">
    <property type="entry name" value="his_9_HisN"/>
    <property type="match status" value="1"/>
</dbReference>
<evidence type="ECO:0000313" key="7">
    <source>
        <dbReference type="Proteomes" id="UP000002033"/>
    </source>
</evidence>
<feature type="binding site" evidence="5">
    <location>
        <position position="80"/>
    </location>
    <ligand>
        <name>Mg(2+)</name>
        <dbReference type="ChEBI" id="CHEBI:18420"/>
        <label>1</label>
        <note>catalytic</note>
    </ligand>
</feature>
<comment type="similarity">
    <text evidence="2">Belongs to the inositol monophosphatase superfamily.</text>
</comment>
<evidence type="ECO:0000256" key="1">
    <source>
        <dbReference type="ARBA" id="ARBA00001946"/>
    </source>
</evidence>
<dbReference type="eggNOG" id="COG0483">
    <property type="taxonomic scope" value="Bacteria"/>
</dbReference>
<dbReference type="GO" id="GO:0007165">
    <property type="term" value="P:signal transduction"/>
    <property type="evidence" value="ECO:0007669"/>
    <property type="project" value="TreeGrafter"/>
</dbReference>
<evidence type="ECO:0000256" key="2">
    <source>
        <dbReference type="ARBA" id="ARBA00009759"/>
    </source>
</evidence>
<dbReference type="SUPFAM" id="SSF56655">
    <property type="entry name" value="Carbohydrate phosphatase"/>
    <property type="match status" value="1"/>
</dbReference>
<dbReference type="InterPro" id="IPR000760">
    <property type="entry name" value="Inositol_monophosphatase-like"/>
</dbReference>
<evidence type="ECO:0000256" key="5">
    <source>
        <dbReference type="PIRSR" id="PIRSR600760-2"/>
    </source>
</evidence>
<dbReference type="GO" id="GO:0004401">
    <property type="term" value="F:histidinol-phosphatase activity"/>
    <property type="evidence" value="ECO:0007669"/>
    <property type="project" value="UniProtKB-UniRule"/>
</dbReference>
<dbReference type="GO" id="GO:0046872">
    <property type="term" value="F:metal ion binding"/>
    <property type="evidence" value="ECO:0007669"/>
    <property type="project" value="UniProtKB-KW"/>
</dbReference>
<keyword evidence="5" id="KW-0460">Magnesium</keyword>
<dbReference type="STRING" id="582899.Hden_2649"/>
<protein>
    <recommendedName>
        <fullName evidence="4">Histidinol-phosphatase</fullName>
        <ecNumber evidence="4">3.1.3.15</ecNumber>
    </recommendedName>
</protein>
<gene>
    <name evidence="6" type="ordered locus">Hden_2649</name>
</gene>
<dbReference type="HOGENOM" id="CLU_044118_4_1_5"/>
<keyword evidence="3" id="KW-0378">Hydrolase</keyword>
<dbReference type="InterPro" id="IPR011809">
    <property type="entry name" value="His_9_proposed"/>
</dbReference>
<dbReference type="Gene3D" id="3.40.190.80">
    <property type="match status" value="1"/>
</dbReference>
<dbReference type="GO" id="GO:0006020">
    <property type="term" value="P:inositol metabolic process"/>
    <property type="evidence" value="ECO:0007669"/>
    <property type="project" value="TreeGrafter"/>
</dbReference>
<keyword evidence="7" id="KW-1185">Reference proteome</keyword>
<dbReference type="EMBL" id="CP002083">
    <property type="protein sequence ID" value="ADJ24445.1"/>
    <property type="molecule type" value="Genomic_DNA"/>
</dbReference>
<organism evidence="6 7">
    <name type="scientific">Hyphomicrobium denitrificans (strain ATCC 51888 / DSM 1869 / NCIMB 11706 / TK 0415)</name>
    <dbReference type="NCBI Taxonomy" id="582899"/>
    <lineage>
        <taxon>Bacteria</taxon>
        <taxon>Pseudomonadati</taxon>
        <taxon>Pseudomonadota</taxon>
        <taxon>Alphaproteobacteria</taxon>
        <taxon>Hyphomicrobiales</taxon>
        <taxon>Hyphomicrobiaceae</taxon>
        <taxon>Hyphomicrobium</taxon>
    </lineage>
</organism>
<feature type="binding site" evidence="5">
    <location>
        <position position="82"/>
    </location>
    <ligand>
        <name>Mg(2+)</name>
        <dbReference type="ChEBI" id="CHEBI:18420"/>
        <label>1</label>
        <note>catalytic</note>
    </ligand>
</feature>
<dbReference type="Proteomes" id="UP000002033">
    <property type="component" value="Chromosome"/>
</dbReference>
<keyword evidence="5" id="KW-0479">Metal-binding</keyword>
<dbReference type="EC" id="3.1.3.15" evidence="4"/>
<evidence type="ECO:0000256" key="3">
    <source>
        <dbReference type="ARBA" id="ARBA00022801"/>
    </source>
</evidence>
<dbReference type="PRINTS" id="PR00377">
    <property type="entry name" value="IMPHPHTASES"/>
</dbReference>
<proteinExistence type="inferred from homology"/>
<dbReference type="AlphaFoldDB" id="D8JTC7"/>
<dbReference type="PANTHER" id="PTHR20854">
    <property type="entry name" value="INOSITOL MONOPHOSPHATASE"/>
    <property type="match status" value="1"/>
</dbReference>
<reference evidence="7" key="1">
    <citation type="journal article" date="2011" name="J. Bacteriol.">
        <title>Genome sequences of eight morphologically diverse alphaproteobacteria.</title>
        <authorList>
            <consortium name="US DOE Joint Genome Institute"/>
            <person name="Brown P.J."/>
            <person name="Kysela D.T."/>
            <person name="Buechlein A."/>
            <person name="Hemmerich C."/>
            <person name="Brun Y.V."/>
        </authorList>
    </citation>
    <scope>NUCLEOTIDE SEQUENCE [LARGE SCALE GENOMIC DNA]</scope>
    <source>
        <strain evidence="7">ATCC 51888 / DSM 1869 / NCIB 11706 / TK 0415</strain>
    </source>
</reference>
<dbReference type="GO" id="GO:0008934">
    <property type="term" value="F:inositol monophosphate 1-phosphatase activity"/>
    <property type="evidence" value="ECO:0007669"/>
    <property type="project" value="TreeGrafter"/>
</dbReference>